<protein>
    <submittedName>
        <fullName evidence="1">Uncharacterized protein</fullName>
    </submittedName>
</protein>
<gene>
    <name evidence="1" type="ORF">BSTOLATCC_MIC39574</name>
</gene>
<dbReference type="AlphaFoldDB" id="A0AAU9JJI9"/>
<comment type="caution">
    <text evidence="1">The sequence shown here is derived from an EMBL/GenBank/DDBJ whole genome shotgun (WGS) entry which is preliminary data.</text>
</comment>
<accession>A0AAU9JJI9</accession>
<proteinExistence type="predicted"/>
<evidence type="ECO:0000313" key="2">
    <source>
        <dbReference type="Proteomes" id="UP001162131"/>
    </source>
</evidence>
<evidence type="ECO:0000313" key="1">
    <source>
        <dbReference type="EMBL" id="CAG9325785.1"/>
    </source>
</evidence>
<reference evidence="1" key="1">
    <citation type="submission" date="2021-09" db="EMBL/GenBank/DDBJ databases">
        <authorList>
            <consortium name="AG Swart"/>
            <person name="Singh M."/>
            <person name="Singh A."/>
            <person name="Seah K."/>
            <person name="Emmerich C."/>
        </authorList>
    </citation>
    <scope>NUCLEOTIDE SEQUENCE</scope>
    <source>
        <strain evidence="1">ATCC30299</strain>
    </source>
</reference>
<dbReference type="EMBL" id="CAJZBQ010000039">
    <property type="protein sequence ID" value="CAG9325785.1"/>
    <property type="molecule type" value="Genomic_DNA"/>
</dbReference>
<dbReference type="Proteomes" id="UP001162131">
    <property type="component" value="Unassembled WGS sequence"/>
</dbReference>
<keyword evidence="2" id="KW-1185">Reference proteome</keyword>
<sequence length="393" mass="45892">MNEISLDRKIKFPPIAKTAEKLKSNLDRSILNKTTIESPTASKAINHLRFRSKLSQGLITPDKNSSIIRDNKSNLKHLEETNHLRTEIALSEDRIKSVRAGKPLNFVFPSSPLRFVEPAKENYHRDHLGTPQIDPLNSELIYIGRKRHVSLMNSSPHMPYLMLPSLKEVILNAGVKKKEFQENEEDLSKKFDKLDKLYHHKTTDKHERRDFSVPKSIVSPRLIGSILNEDPTDNYSLEFDPIHQLFQRCKEFKKGKEKMDRKLNDLLATLKFDRSEAVWLKHKHFKTSEKRSVFQGRLLDLWNMRIDAEKERLEKYRGMISQVCWYRDLLWFAVTKCPDISPTTYYILDHIKNMTEEGVKIKKNDIEKAISKIPESERIPGINILIEKILSDL</sequence>
<organism evidence="1 2">
    <name type="scientific">Blepharisma stoltei</name>
    <dbReference type="NCBI Taxonomy" id="1481888"/>
    <lineage>
        <taxon>Eukaryota</taxon>
        <taxon>Sar</taxon>
        <taxon>Alveolata</taxon>
        <taxon>Ciliophora</taxon>
        <taxon>Postciliodesmatophora</taxon>
        <taxon>Heterotrichea</taxon>
        <taxon>Heterotrichida</taxon>
        <taxon>Blepharismidae</taxon>
        <taxon>Blepharisma</taxon>
    </lineage>
</organism>
<name>A0AAU9JJI9_9CILI</name>